<sequence>MPTRVHSGLLWLAGMRNVRRVGFTGALLLSVALSGCTLVTPGVCPAIAWFNRATVNLTGNVDDVAALEFCIDGMCAASTDVQPLPDEPLPLTTLEPIDLQTFSPAPREASPLPTAVPPIFSFIRTNESTWRIALDMAAPETATIRALSSTGDVLVEHEVALDWRRVGGSEQCGGPSEAAPVSVEIPS</sequence>
<feature type="region of interest" description="Disordered" evidence="1">
    <location>
        <begin position="168"/>
        <end position="187"/>
    </location>
</feature>
<evidence type="ECO:0000256" key="1">
    <source>
        <dbReference type="SAM" id="MobiDB-lite"/>
    </source>
</evidence>
<evidence type="ECO:0000313" key="3">
    <source>
        <dbReference type="Proteomes" id="UP000181956"/>
    </source>
</evidence>
<proteinExistence type="predicted"/>
<accession>A0A1H1XIC0</accession>
<gene>
    <name evidence="2" type="ORF">SAMN04489834_2800</name>
</gene>
<dbReference type="EMBL" id="LT629742">
    <property type="protein sequence ID" value="SDT08940.1"/>
    <property type="molecule type" value="Genomic_DNA"/>
</dbReference>
<dbReference type="AlphaFoldDB" id="A0A1H1XIC0"/>
<organism evidence="2 3">
    <name type="scientific">Microterricola viridarii</name>
    <dbReference type="NCBI Taxonomy" id="412690"/>
    <lineage>
        <taxon>Bacteria</taxon>
        <taxon>Bacillati</taxon>
        <taxon>Actinomycetota</taxon>
        <taxon>Actinomycetes</taxon>
        <taxon>Micrococcales</taxon>
        <taxon>Microbacteriaceae</taxon>
        <taxon>Microterricola</taxon>
    </lineage>
</organism>
<protein>
    <submittedName>
        <fullName evidence="2">Uncharacterized protein</fullName>
    </submittedName>
</protein>
<name>A0A1H1XIC0_9MICO</name>
<dbReference type="Proteomes" id="UP000181956">
    <property type="component" value="Chromosome I"/>
</dbReference>
<keyword evidence="3" id="KW-1185">Reference proteome</keyword>
<evidence type="ECO:0000313" key="2">
    <source>
        <dbReference type="EMBL" id="SDT08940.1"/>
    </source>
</evidence>
<dbReference type="STRING" id="412690.SAMN04489834_2800"/>
<reference evidence="3" key="1">
    <citation type="submission" date="2016-10" db="EMBL/GenBank/DDBJ databases">
        <authorList>
            <person name="Varghese N."/>
            <person name="Submissions S."/>
        </authorList>
    </citation>
    <scope>NUCLEOTIDE SEQUENCE [LARGE SCALE GENOMIC DNA]</scope>
    <source>
        <strain evidence="3">DSM 21772</strain>
    </source>
</reference>